<protein>
    <submittedName>
        <fullName evidence="2">Uncharacterized protein</fullName>
    </submittedName>
</protein>
<keyword evidence="3" id="KW-1185">Reference proteome</keyword>
<sequence>MPYKPIEKTKISKRAFGMTLEQLGWSRRKLGAAFSCAESVKPELRRTERAIRDAVNRGEMRADVLDALSRFLDVEPDLLSGKLHRSIWRLDLPKEAKWSLVSSLKPENFRYGTLHTGESTFRYIEDLLALHGVAPRQYEEFSRERQLDFAEAIENALVPVIIDFFPKNAAGRNIEPGVWSLFVQIQDARDEFYLEPNEPVFD</sequence>
<dbReference type="Proteomes" id="UP000253817">
    <property type="component" value="Unassembled WGS sequence"/>
</dbReference>
<comment type="caution">
    <text evidence="2">The sequence shown here is derived from an EMBL/GenBank/DDBJ whole genome shotgun (WGS) entry which is preliminary data.</text>
</comment>
<evidence type="ECO:0000313" key="1">
    <source>
        <dbReference type="EMBL" id="RDB69436.1"/>
    </source>
</evidence>
<name>A0A3N0IY93_9ACTN</name>
<evidence type="ECO:0000313" key="3">
    <source>
        <dbReference type="Proteomes" id="UP000253817"/>
    </source>
</evidence>
<dbReference type="EMBL" id="QICC01000023">
    <property type="protein sequence ID" value="RNM41931.1"/>
    <property type="molecule type" value="Genomic_DNA"/>
</dbReference>
<proteinExistence type="predicted"/>
<dbReference type="EMBL" id="PPTT01000009">
    <property type="protein sequence ID" value="RDB69436.1"/>
    <property type="molecule type" value="Genomic_DNA"/>
</dbReference>
<dbReference type="Proteomes" id="UP000270112">
    <property type="component" value="Unassembled WGS sequence"/>
</dbReference>
<evidence type="ECO:0000313" key="4">
    <source>
        <dbReference type="Proteomes" id="UP000270112"/>
    </source>
</evidence>
<organism evidence="2 4">
    <name type="scientific">Eggerthella sinensis</name>
    <dbReference type="NCBI Taxonomy" id="242230"/>
    <lineage>
        <taxon>Bacteria</taxon>
        <taxon>Bacillati</taxon>
        <taxon>Actinomycetota</taxon>
        <taxon>Coriobacteriia</taxon>
        <taxon>Eggerthellales</taxon>
        <taxon>Eggerthellaceae</taxon>
        <taxon>Eggerthella</taxon>
    </lineage>
</organism>
<reference evidence="1 3" key="1">
    <citation type="journal article" date="2018" name="Elife">
        <title>Discovery and characterization of a prevalent human gut bacterial enzyme sufficient for the inactivation of a family of plant toxins.</title>
        <authorList>
            <person name="Koppel N."/>
            <person name="Bisanz J.E."/>
            <person name="Pandelia M.E."/>
            <person name="Turnbaugh P.J."/>
            <person name="Balskus E.P."/>
        </authorList>
    </citation>
    <scope>NUCLEOTIDE SEQUENCE [LARGE SCALE GENOMIC DNA]</scope>
    <source>
        <strain evidence="1 3">DSM 16107</strain>
    </source>
</reference>
<accession>A0A3N0IY93</accession>
<gene>
    <name evidence="1" type="ORF">C1876_06605</name>
    <name evidence="2" type="ORF">DMP09_07395</name>
</gene>
<reference evidence="4" key="2">
    <citation type="submission" date="2018-05" db="EMBL/GenBank/DDBJ databases">
        <title>Genome Sequencing of selected type strains of the family Eggerthellaceae.</title>
        <authorList>
            <person name="Danylec N."/>
            <person name="Stoll D.A."/>
            <person name="Doetsch A."/>
            <person name="Huch M."/>
        </authorList>
    </citation>
    <scope>NUCLEOTIDE SEQUENCE [LARGE SCALE GENOMIC DNA]</scope>
    <source>
        <strain evidence="4">DSM 16107</strain>
    </source>
</reference>
<evidence type="ECO:0000313" key="2">
    <source>
        <dbReference type="EMBL" id="RNM41931.1"/>
    </source>
</evidence>
<dbReference type="AlphaFoldDB" id="A0A3N0IY93"/>
<reference evidence="2" key="3">
    <citation type="journal article" date="2019" name="Microbiol. Resour. Announc.">
        <title>Draft Genome Sequences of Type Strains of Gordonibacter faecihominis, Paraeggerthella hongkongensis, Parvibacter caecicola,Slackia equolifaciens, Slackia faecicanis, and Slackia isoflavoniconvertens.</title>
        <authorList>
            <person name="Danylec N."/>
            <person name="Stoll D.A."/>
            <person name="Dotsch A."/>
            <person name="Huch M."/>
        </authorList>
    </citation>
    <scope>NUCLEOTIDE SEQUENCE</scope>
    <source>
        <strain evidence="2">DSM 16107</strain>
    </source>
</reference>